<gene>
    <name evidence="7" type="ORF">PV06_10611</name>
</gene>
<evidence type="ECO:0000256" key="4">
    <source>
        <dbReference type="ARBA" id="ARBA00023242"/>
    </source>
</evidence>
<dbReference type="InterPro" id="IPR036864">
    <property type="entry name" value="Zn2-C6_fun-type_DNA-bd_sf"/>
</dbReference>
<dbReference type="PROSITE" id="PS50048">
    <property type="entry name" value="ZN2_CY6_FUNGAL_2"/>
    <property type="match status" value="1"/>
</dbReference>
<evidence type="ECO:0000256" key="3">
    <source>
        <dbReference type="ARBA" id="ARBA00023163"/>
    </source>
</evidence>
<feature type="domain" description="Zn(2)-C6 fungal-type" evidence="6">
    <location>
        <begin position="13"/>
        <end position="43"/>
    </location>
</feature>
<dbReference type="SMART" id="SM00066">
    <property type="entry name" value="GAL4"/>
    <property type="match status" value="1"/>
</dbReference>
<dbReference type="PANTHER" id="PTHR47784">
    <property type="entry name" value="STEROL UPTAKE CONTROL PROTEIN 2"/>
    <property type="match status" value="1"/>
</dbReference>
<dbReference type="PROSITE" id="PS00463">
    <property type="entry name" value="ZN2_CY6_FUNGAL_1"/>
    <property type="match status" value="1"/>
</dbReference>
<feature type="compositionally biased region" description="Pro residues" evidence="5">
    <location>
        <begin position="231"/>
        <end position="241"/>
    </location>
</feature>
<evidence type="ECO:0000313" key="7">
    <source>
        <dbReference type="EMBL" id="KIW37269.1"/>
    </source>
</evidence>
<dbReference type="Pfam" id="PF11951">
    <property type="entry name" value="Fungal_trans_2"/>
    <property type="match status" value="1"/>
</dbReference>
<evidence type="ECO:0000256" key="5">
    <source>
        <dbReference type="SAM" id="MobiDB-lite"/>
    </source>
</evidence>
<reference evidence="7 8" key="1">
    <citation type="submission" date="2015-01" db="EMBL/GenBank/DDBJ databases">
        <title>The Genome Sequence of Exophiala oligosperma CBS72588.</title>
        <authorList>
            <consortium name="The Broad Institute Genomics Platform"/>
            <person name="Cuomo C."/>
            <person name="de Hoog S."/>
            <person name="Gorbushina A."/>
            <person name="Stielow B."/>
            <person name="Teixiera M."/>
            <person name="Abouelleil A."/>
            <person name="Chapman S.B."/>
            <person name="Priest M."/>
            <person name="Young S.K."/>
            <person name="Wortman J."/>
            <person name="Nusbaum C."/>
            <person name="Birren B."/>
        </authorList>
    </citation>
    <scope>NUCLEOTIDE SEQUENCE [LARGE SCALE GENOMIC DNA]</scope>
    <source>
        <strain evidence="7 8">CBS 72588</strain>
    </source>
</reference>
<organism evidence="7 8">
    <name type="scientific">Exophiala oligosperma</name>
    <dbReference type="NCBI Taxonomy" id="215243"/>
    <lineage>
        <taxon>Eukaryota</taxon>
        <taxon>Fungi</taxon>
        <taxon>Dikarya</taxon>
        <taxon>Ascomycota</taxon>
        <taxon>Pezizomycotina</taxon>
        <taxon>Eurotiomycetes</taxon>
        <taxon>Chaetothyriomycetidae</taxon>
        <taxon>Chaetothyriales</taxon>
        <taxon>Herpotrichiellaceae</taxon>
        <taxon>Exophiala</taxon>
    </lineage>
</organism>
<evidence type="ECO:0000259" key="6">
    <source>
        <dbReference type="PROSITE" id="PS50048"/>
    </source>
</evidence>
<dbReference type="InterPro" id="IPR021858">
    <property type="entry name" value="Fun_TF"/>
</dbReference>
<dbReference type="AlphaFoldDB" id="A0A0D2DNB1"/>
<evidence type="ECO:0000256" key="2">
    <source>
        <dbReference type="ARBA" id="ARBA00023125"/>
    </source>
</evidence>
<dbReference type="PANTHER" id="PTHR47784:SF5">
    <property type="entry name" value="STEROL UPTAKE CONTROL PROTEIN 2"/>
    <property type="match status" value="1"/>
</dbReference>
<dbReference type="GO" id="GO:0003677">
    <property type="term" value="F:DNA binding"/>
    <property type="evidence" value="ECO:0007669"/>
    <property type="project" value="UniProtKB-KW"/>
</dbReference>
<dbReference type="Pfam" id="PF00172">
    <property type="entry name" value="Zn_clus"/>
    <property type="match status" value="1"/>
</dbReference>
<dbReference type="CDD" id="cd00067">
    <property type="entry name" value="GAL4"/>
    <property type="match status" value="1"/>
</dbReference>
<proteinExistence type="predicted"/>
<dbReference type="GO" id="GO:0008270">
    <property type="term" value="F:zinc ion binding"/>
    <property type="evidence" value="ECO:0007669"/>
    <property type="project" value="InterPro"/>
</dbReference>
<dbReference type="SUPFAM" id="SSF57701">
    <property type="entry name" value="Zn2/Cys6 DNA-binding domain"/>
    <property type="match status" value="1"/>
</dbReference>
<dbReference type="GeneID" id="27362685"/>
<sequence length="405" mass="44851">MQKKKSYHKTRGGCITCKERKVRCGLERPVCHNCSRLAKACNYAQPSPSSTSTPPTTQTAAEANIERMRELELMYFYAAHTYSVMSHDPVRTQLWKDVVPKHAFRHPFLLHGLLAIAAQHRLHYDKDAMKSADLVQTAERYQQEALTTYIGLLNNITEANCHALFAFSQIIVAIQLSRLSLDTYPDTRHPDGIITCMVEIFELLKGALIIAIEAIDWLRAGDLEPMLGPKPDTPPSTPLPPSHTGSASMKALESLSEYVATSQPPADAADGSGSSNSEWTATRTATLLSTIRLIHSGFLEGTQNSRMTFNRISGIPVFFDPRYLRLLRMRDEAALVVLAYYGILLHQVRRMCFVHGTGVKIVAAVAALVGEEWTPYMVQPHLELEIDAGFALMSSSTMSSSTTPS</sequence>
<dbReference type="HOGENOM" id="CLU_024934_5_2_1"/>
<keyword evidence="4" id="KW-0539">Nucleus</keyword>
<dbReference type="EMBL" id="KN847345">
    <property type="protein sequence ID" value="KIW37269.1"/>
    <property type="molecule type" value="Genomic_DNA"/>
</dbReference>
<dbReference type="OrthoDB" id="5350673at2759"/>
<dbReference type="InterPro" id="IPR053157">
    <property type="entry name" value="Sterol_Uptake_Regulator"/>
</dbReference>
<dbReference type="GO" id="GO:0001228">
    <property type="term" value="F:DNA-binding transcription activator activity, RNA polymerase II-specific"/>
    <property type="evidence" value="ECO:0007669"/>
    <property type="project" value="TreeGrafter"/>
</dbReference>
<accession>A0A0D2DNB1</accession>
<protein>
    <recommendedName>
        <fullName evidence="6">Zn(2)-C6 fungal-type domain-containing protein</fullName>
    </recommendedName>
</protein>
<evidence type="ECO:0000256" key="1">
    <source>
        <dbReference type="ARBA" id="ARBA00023015"/>
    </source>
</evidence>
<keyword evidence="3" id="KW-0804">Transcription</keyword>
<keyword evidence="1" id="KW-0805">Transcription regulation</keyword>
<dbReference type="VEuPathDB" id="FungiDB:PV06_10611"/>
<dbReference type="RefSeq" id="XP_016257485.1">
    <property type="nucleotide sequence ID" value="XM_016412177.1"/>
</dbReference>
<evidence type="ECO:0000313" key="8">
    <source>
        <dbReference type="Proteomes" id="UP000053342"/>
    </source>
</evidence>
<dbReference type="Proteomes" id="UP000053342">
    <property type="component" value="Unassembled WGS sequence"/>
</dbReference>
<dbReference type="Gene3D" id="4.10.240.10">
    <property type="entry name" value="Zn(2)-C6 fungal-type DNA-binding domain"/>
    <property type="match status" value="1"/>
</dbReference>
<dbReference type="STRING" id="215243.A0A0D2DNB1"/>
<dbReference type="InterPro" id="IPR001138">
    <property type="entry name" value="Zn2Cys6_DnaBD"/>
</dbReference>
<keyword evidence="2" id="KW-0238">DNA-binding</keyword>
<keyword evidence="8" id="KW-1185">Reference proteome</keyword>
<feature type="region of interest" description="Disordered" evidence="5">
    <location>
        <begin position="226"/>
        <end position="247"/>
    </location>
</feature>
<name>A0A0D2DNB1_9EURO</name>